<dbReference type="InterPro" id="IPR001172">
    <property type="entry name" value="FliN_T3SS_HrcQb"/>
</dbReference>
<keyword evidence="7" id="KW-0472">Membrane</keyword>
<gene>
    <name evidence="9" type="ORF">AQZ52_17475</name>
</gene>
<dbReference type="GO" id="GO:0005886">
    <property type="term" value="C:plasma membrane"/>
    <property type="evidence" value="ECO:0007669"/>
    <property type="project" value="UniProtKB-SubCell"/>
</dbReference>
<protein>
    <recommendedName>
        <fullName evidence="3">Flagellar motor switch protein FliN</fullName>
    </recommendedName>
</protein>
<evidence type="ECO:0000256" key="2">
    <source>
        <dbReference type="ARBA" id="ARBA00009226"/>
    </source>
</evidence>
<sequence length="77" mass="8275">MLSDTVLDGVQVELEAFVGRAKITIAELKRLRQGDALALATQLNQAIELRLNGQVIARGEVVAVGDNFGVRLTEIVS</sequence>
<accession>A0A117US89</accession>
<name>A0A117US89_9SPHN</name>
<comment type="subcellular location">
    <subcellularLocation>
        <location evidence="1">Cell membrane</location>
        <topology evidence="1">Peripheral membrane protein</topology>
        <orientation evidence="1">Cytoplasmic side</orientation>
    </subcellularLocation>
</comment>
<evidence type="ECO:0000256" key="5">
    <source>
        <dbReference type="ARBA" id="ARBA00022500"/>
    </source>
</evidence>
<dbReference type="InterPro" id="IPR001543">
    <property type="entry name" value="FliN-like_C"/>
</dbReference>
<evidence type="ECO:0000256" key="3">
    <source>
        <dbReference type="ARBA" id="ARBA00021897"/>
    </source>
</evidence>
<organism evidence="9 10">
    <name type="scientific">Novosphingobium fuchskuhlense</name>
    <dbReference type="NCBI Taxonomy" id="1117702"/>
    <lineage>
        <taxon>Bacteria</taxon>
        <taxon>Pseudomonadati</taxon>
        <taxon>Pseudomonadota</taxon>
        <taxon>Alphaproteobacteria</taxon>
        <taxon>Sphingomonadales</taxon>
        <taxon>Sphingomonadaceae</taxon>
        <taxon>Novosphingobium</taxon>
    </lineage>
</organism>
<dbReference type="GO" id="GO:0071973">
    <property type="term" value="P:bacterial-type flagellum-dependent cell motility"/>
    <property type="evidence" value="ECO:0007669"/>
    <property type="project" value="InterPro"/>
</dbReference>
<keyword evidence="6" id="KW-0283">Flagellar rotation</keyword>
<comment type="similarity">
    <text evidence="2">Belongs to the FliN/MopA/SpaO family.</text>
</comment>
<dbReference type="PANTHER" id="PTHR43484:SF1">
    <property type="entry name" value="FLAGELLAR MOTOR SWITCH PROTEIN FLIN"/>
    <property type="match status" value="1"/>
</dbReference>
<dbReference type="PANTHER" id="PTHR43484">
    <property type="match status" value="1"/>
</dbReference>
<dbReference type="GO" id="GO:0006935">
    <property type="term" value="P:chemotaxis"/>
    <property type="evidence" value="ECO:0007669"/>
    <property type="project" value="UniProtKB-KW"/>
</dbReference>
<dbReference type="GO" id="GO:0009425">
    <property type="term" value="C:bacterial-type flagellum basal body"/>
    <property type="evidence" value="ECO:0007669"/>
    <property type="project" value="InterPro"/>
</dbReference>
<dbReference type="Proteomes" id="UP000058012">
    <property type="component" value="Unassembled WGS sequence"/>
</dbReference>
<dbReference type="PRINTS" id="PR00956">
    <property type="entry name" value="FLGMOTORFLIN"/>
</dbReference>
<evidence type="ECO:0000313" key="9">
    <source>
        <dbReference type="EMBL" id="KUR69893.1"/>
    </source>
</evidence>
<dbReference type="AlphaFoldDB" id="A0A117US89"/>
<keyword evidence="5" id="KW-0145">Chemotaxis</keyword>
<dbReference type="STRING" id="1117702.AQZ52_17475"/>
<evidence type="ECO:0000313" key="10">
    <source>
        <dbReference type="Proteomes" id="UP000058012"/>
    </source>
</evidence>
<comment type="caution">
    <text evidence="9">The sequence shown here is derived from an EMBL/GenBank/DDBJ whole genome shotgun (WGS) entry which is preliminary data.</text>
</comment>
<dbReference type="Pfam" id="PF01052">
    <property type="entry name" value="FliMN_C"/>
    <property type="match status" value="1"/>
</dbReference>
<evidence type="ECO:0000256" key="4">
    <source>
        <dbReference type="ARBA" id="ARBA00022475"/>
    </source>
</evidence>
<keyword evidence="10" id="KW-1185">Reference proteome</keyword>
<proteinExistence type="inferred from homology"/>
<feature type="domain" description="Flagellar motor switch protein FliN-like C-terminal" evidence="8">
    <location>
        <begin position="7"/>
        <end position="76"/>
    </location>
</feature>
<dbReference type="SUPFAM" id="SSF101801">
    <property type="entry name" value="Surface presentation of antigens (SPOA)"/>
    <property type="match status" value="1"/>
</dbReference>
<dbReference type="EMBL" id="LLZS01000011">
    <property type="protein sequence ID" value="KUR69893.1"/>
    <property type="molecule type" value="Genomic_DNA"/>
</dbReference>
<evidence type="ECO:0000259" key="8">
    <source>
        <dbReference type="Pfam" id="PF01052"/>
    </source>
</evidence>
<evidence type="ECO:0000256" key="6">
    <source>
        <dbReference type="ARBA" id="ARBA00022779"/>
    </source>
</evidence>
<reference evidence="9 10" key="1">
    <citation type="submission" date="2015-10" db="EMBL/GenBank/DDBJ databases">
        <title>Draft genome sequence of Novosphingobium fuchskuhlense DSM 25065 isolated from a surface water sample of the southwest basin of Lake Grosse Fuchskuhle.</title>
        <authorList>
            <person name="Ruckert C."/>
            <person name="Winkler A."/>
            <person name="Glaeser J."/>
            <person name="Grossart H.-P."/>
            <person name="Kalinowski J."/>
            <person name="Glaeser S."/>
        </authorList>
    </citation>
    <scope>NUCLEOTIDE SEQUENCE [LARGE SCALE GENOMIC DNA]</scope>
    <source>
        <strain evidence="9 10">FNE08-7</strain>
    </source>
</reference>
<evidence type="ECO:0000256" key="7">
    <source>
        <dbReference type="ARBA" id="ARBA00023136"/>
    </source>
</evidence>
<keyword evidence="4" id="KW-1003">Cell membrane</keyword>
<dbReference type="InterPro" id="IPR051469">
    <property type="entry name" value="FliN/MopA/SpaO"/>
</dbReference>
<dbReference type="InterPro" id="IPR036429">
    <property type="entry name" value="SpoA-like_sf"/>
</dbReference>
<evidence type="ECO:0000256" key="1">
    <source>
        <dbReference type="ARBA" id="ARBA00004413"/>
    </source>
</evidence>
<dbReference type="GO" id="GO:0003774">
    <property type="term" value="F:cytoskeletal motor activity"/>
    <property type="evidence" value="ECO:0007669"/>
    <property type="project" value="InterPro"/>
</dbReference>
<dbReference type="Gene3D" id="2.30.330.10">
    <property type="entry name" value="SpoA-like"/>
    <property type="match status" value="1"/>
</dbReference>